<feature type="transmembrane region" description="Helical" evidence="1">
    <location>
        <begin position="12"/>
        <end position="29"/>
    </location>
</feature>
<sequence>MVQSQEPSSLMFPSSFSHPSLHLVFFFFFKLCTLKVLSSSYFCGFCIYPSLFLLFSPLITYFDWMSTTFLFINVYNEIYS</sequence>
<evidence type="ECO:0000256" key="1">
    <source>
        <dbReference type="SAM" id="Phobius"/>
    </source>
</evidence>
<keyword evidence="1" id="KW-0472">Membrane</keyword>
<keyword evidence="3" id="KW-1185">Reference proteome</keyword>
<reference evidence="2" key="2">
    <citation type="submission" date="2015-03" db="UniProtKB">
        <authorList>
            <consortium name="EnsemblPlants"/>
        </authorList>
    </citation>
    <scope>IDENTIFICATION</scope>
</reference>
<dbReference type="AlphaFoldDB" id="A0A0D3DWC0"/>
<reference evidence="2 3" key="1">
    <citation type="journal article" date="2014" name="Genome Biol.">
        <title>Transcriptome and methylome profiling reveals relics of genome dominance in the mesopolyploid Brassica oleracea.</title>
        <authorList>
            <person name="Parkin I.A."/>
            <person name="Koh C."/>
            <person name="Tang H."/>
            <person name="Robinson S.J."/>
            <person name="Kagale S."/>
            <person name="Clarke W.E."/>
            <person name="Town C.D."/>
            <person name="Nixon J."/>
            <person name="Krishnakumar V."/>
            <person name="Bidwell S.L."/>
            <person name="Denoeud F."/>
            <person name="Belcram H."/>
            <person name="Links M.G."/>
            <person name="Just J."/>
            <person name="Clarke C."/>
            <person name="Bender T."/>
            <person name="Huebert T."/>
            <person name="Mason A.S."/>
            <person name="Pires J.C."/>
            <person name="Barker G."/>
            <person name="Moore J."/>
            <person name="Walley P.G."/>
            <person name="Manoli S."/>
            <person name="Batley J."/>
            <person name="Edwards D."/>
            <person name="Nelson M.N."/>
            <person name="Wang X."/>
            <person name="Paterson A.H."/>
            <person name="King G."/>
            <person name="Bancroft I."/>
            <person name="Chalhoub B."/>
            <person name="Sharpe A.G."/>
        </authorList>
    </citation>
    <scope>NUCLEOTIDE SEQUENCE</scope>
    <source>
        <strain evidence="2 3">cv. TO1000</strain>
    </source>
</reference>
<dbReference type="EnsemblPlants" id="Bo8g102210.1">
    <property type="protein sequence ID" value="Bo8g102210.1"/>
    <property type="gene ID" value="Bo8g102210"/>
</dbReference>
<evidence type="ECO:0000313" key="2">
    <source>
        <dbReference type="EnsemblPlants" id="Bo8g102210.1"/>
    </source>
</evidence>
<proteinExistence type="predicted"/>
<keyword evidence="1" id="KW-0812">Transmembrane</keyword>
<keyword evidence="1" id="KW-1133">Transmembrane helix</keyword>
<dbReference type="HOGENOM" id="CLU_2593101_0_0_1"/>
<dbReference type="Gramene" id="Bo8g102210.1">
    <property type="protein sequence ID" value="Bo8g102210.1"/>
    <property type="gene ID" value="Bo8g102210"/>
</dbReference>
<accession>A0A0D3DWC0</accession>
<feature type="transmembrane region" description="Helical" evidence="1">
    <location>
        <begin position="41"/>
        <end position="62"/>
    </location>
</feature>
<protein>
    <submittedName>
        <fullName evidence="2">Uncharacterized protein</fullName>
    </submittedName>
</protein>
<evidence type="ECO:0000313" key="3">
    <source>
        <dbReference type="Proteomes" id="UP000032141"/>
    </source>
</evidence>
<organism evidence="2 3">
    <name type="scientific">Brassica oleracea var. oleracea</name>
    <dbReference type="NCBI Taxonomy" id="109376"/>
    <lineage>
        <taxon>Eukaryota</taxon>
        <taxon>Viridiplantae</taxon>
        <taxon>Streptophyta</taxon>
        <taxon>Embryophyta</taxon>
        <taxon>Tracheophyta</taxon>
        <taxon>Spermatophyta</taxon>
        <taxon>Magnoliopsida</taxon>
        <taxon>eudicotyledons</taxon>
        <taxon>Gunneridae</taxon>
        <taxon>Pentapetalae</taxon>
        <taxon>rosids</taxon>
        <taxon>malvids</taxon>
        <taxon>Brassicales</taxon>
        <taxon>Brassicaceae</taxon>
        <taxon>Brassiceae</taxon>
        <taxon>Brassica</taxon>
    </lineage>
</organism>
<dbReference type="Proteomes" id="UP000032141">
    <property type="component" value="Chromosome C8"/>
</dbReference>
<name>A0A0D3DWC0_BRAOL</name>